<comment type="caution">
    <text evidence="1">The sequence shown here is derived from an EMBL/GenBank/DDBJ whole genome shotgun (WGS) entry which is preliminary data.</text>
</comment>
<feature type="non-terminal residue" evidence="1">
    <location>
        <position position="252"/>
    </location>
</feature>
<evidence type="ECO:0000313" key="2">
    <source>
        <dbReference type="Proteomes" id="UP000663866"/>
    </source>
</evidence>
<dbReference type="Proteomes" id="UP000663866">
    <property type="component" value="Unassembled WGS sequence"/>
</dbReference>
<keyword evidence="2" id="KW-1185">Reference proteome</keyword>
<name>A0A820C7H3_9BILA</name>
<dbReference type="AlphaFoldDB" id="A0A820C7H3"/>
<protein>
    <submittedName>
        <fullName evidence="1">Uncharacterized protein</fullName>
    </submittedName>
</protein>
<evidence type="ECO:0000313" key="1">
    <source>
        <dbReference type="EMBL" id="CAF4213102.1"/>
    </source>
</evidence>
<accession>A0A820C7H3</accession>
<reference evidence="1" key="1">
    <citation type="submission" date="2021-02" db="EMBL/GenBank/DDBJ databases">
        <authorList>
            <person name="Nowell W R."/>
        </authorList>
    </citation>
    <scope>NUCLEOTIDE SEQUENCE</scope>
</reference>
<organism evidence="1 2">
    <name type="scientific">Rotaria magnacalcarata</name>
    <dbReference type="NCBI Taxonomy" id="392030"/>
    <lineage>
        <taxon>Eukaryota</taxon>
        <taxon>Metazoa</taxon>
        <taxon>Spiralia</taxon>
        <taxon>Gnathifera</taxon>
        <taxon>Rotifera</taxon>
        <taxon>Eurotatoria</taxon>
        <taxon>Bdelloidea</taxon>
        <taxon>Philodinida</taxon>
        <taxon>Philodinidae</taxon>
        <taxon>Rotaria</taxon>
    </lineage>
</organism>
<gene>
    <name evidence="1" type="ORF">OVN521_LOCUS27015</name>
</gene>
<proteinExistence type="predicted"/>
<dbReference type="EMBL" id="CAJOBG010007305">
    <property type="protein sequence ID" value="CAF4213102.1"/>
    <property type="molecule type" value="Genomic_DNA"/>
</dbReference>
<sequence>MSSDPTIEDILQHVVTNQDESAEEVTHETYNIQRDCINNTIIRYDQDTDHSHNQYASYGTIGATSSFINNAPIRTNSMEETNRYLQRLGHDVFWDPNPQVIHKETTGFPVTAEQRVILRCLQPPRLPPPEPLIIIEIITRWLPPVPLPPRSLVIERFPASETLQDIIIERWLPYGPASERRTIVQPAPPAMKYPLPTHKIIIHDKAPARIVRKIEKAGVTQEDPEDYIRRYGSSLLDSAAVLERARQAGVIE</sequence>